<dbReference type="EMBL" id="FRAE01000083">
    <property type="protein sequence ID" value="SHK51509.1"/>
    <property type="molecule type" value="Genomic_DNA"/>
</dbReference>
<dbReference type="OrthoDB" id="1758246at2"/>
<keyword evidence="3" id="KW-1185">Reference proteome</keyword>
<organism evidence="2 3">
    <name type="scientific">Tepidibacter formicigenes DSM 15518</name>
    <dbReference type="NCBI Taxonomy" id="1123349"/>
    <lineage>
        <taxon>Bacteria</taxon>
        <taxon>Bacillati</taxon>
        <taxon>Bacillota</taxon>
        <taxon>Clostridia</taxon>
        <taxon>Peptostreptococcales</taxon>
        <taxon>Peptostreptococcaceae</taxon>
        <taxon>Tepidibacter</taxon>
    </lineage>
</organism>
<evidence type="ECO:0000313" key="3">
    <source>
        <dbReference type="Proteomes" id="UP000242497"/>
    </source>
</evidence>
<sequence length="153" mass="17399">MPSILAFFNDNKRAYNCLREVKKLTPKESNSYTIAQYEYTKEKKQISKDKIKTATKIGTFLGILTGFIVAISSHNHIFSHISHFVAFIIIVLISAGSGGIIGLLMESSIKEKNKVNYHEERGELILIIENPGNKKEEIIETIKKYNPHKLTIY</sequence>
<reference evidence="3" key="1">
    <citation type="submission" date="2016-11" db="EMBL/GenBank/DDBJ databases">
        <authorList>
            <person name="Varghese N."/>
            <person name="Submissions S."/>
        </authorList>
    </citation>
    <scope>NUCLEOTIDE SEQUENCE [LARGE SCALE GENOMIC DNA]</scope>
    <source>
        <strain evidence="3">DSM 15518</strain>
    </source>
</reference>
<name>A0A1M6T3P1_9FIRM</name>
<feature type="transmembrane region" description="Helical" evidence="1">
    <location>
        <begin position="53"/>
        <end position="72"/>
    </location>
</feature>
<dbReference type="RefSeq" id="WP_072890537.1">
    <property type="nucleotide sequence ID" value="NZ_FRAE01000083.1"/>
</dbReference>
<keyword evidence="1" id="KW-0812">Transmembrane</keyword>
<gene>
    <name evidence="2" type="ORF">SAMN02744037_02500</name>
</gene>
<dbReference type="Proteomes" id="UP000242497">
    <property type="component" value="Unassembled WGS sequence"/>
</dbReference>
<accession>A0A1M6T3P1</accession>
<evidence type="ECO:0000256" key="1">
    <source>
        <dbReference type="SAM" id="Phobius"/>
    </source>
</evidence>
<keyword evidence="1" id="KW-1133">Transmembrane helix</keyword>
<keyword evidence="1" id="KW-0472">Membrane</keyword>
<evidence type="ECO:0000313" key="2">
    <source>
        <dbReference type="EMBL" id="SHK51509.1"/>
    </source>
</evidence>
<dbReference type="AlphaFoldDB" id="A0A1M6T3P1"/>
<proteinExistence type="predicted"/>
<feature type="transmembrane region" description="Helical" evidence="1">
    <location>
        <begin position="84"/>
        <end position="104"/>
    </location>
</feature>
<protein>
    <submittedName>
        <fullName evidence="2">Uncharacterized protein</fullName>
    </submittedName>
</protein>